<feature type="region of interest" description="Disordered" evidence="1">
    <location>
        <begin position="138"/>
        <end position="215"/>
    </location>
</feature>
<sequence>MEKCPFVFSCKSLSVISDPAVTLSKDFADIRPRIEELVSKFSVRDLVEEFIYLGIRPLSANWTLSLGEIPEGSSSLLPPFEISANTKIVKDVDGPSKKYIGPYTKKEHGTYLAVQQGRKQNRILSALGQDMMVRVHPDLKKKKKKNSNINPKDAASSSSDNEENSLDGESDSSDESSDDSGSSESSEHTHTAPFVQENSSPALKRKKMPSSSPVDSNLKKVRIALDSDDEDENILSYELPAISEISSVEIGNVSNVNSLSAAADYLSAPLNVLTSAAKEVEEPICIDAIDVDMNPVNPVQTENVPEVVNLNFQSRKNIVEDQATE</sequence>
<name>Q10RL3_ORYSJ</name>
<reference evidence="2" key="1">
    <citation type="journal article" date="2005" name="Genome Res.">
        <title>Sequence, annotation, and analysis of synteny between rice chromosome 3 and diverged grass species.</title>
        <authorList>
            <consortium name="Rice Chromosome 3 Sequencing Consortium"/>
            <person name="Buell C.R."/>
            <person name="Yuan Q."/>
            <person name="Ouyang S."/>
            <person name="Liu J."/>
            <person name="Zhu W."/>
            <person name="Wang A."/>
            <person name="Maiti R."/>
            <person name="Haas B."/>
            <person name="Wortman J."/>
            <person name="Pertea M."/>
            <person name="Jones K.M."/>
            <person name="Kim M."/>
            <person name="Overton L."/>
            <person name="Tsitrin T."/>
            <person name="Fadrosh D."/>
            <person name="Bera J."/>
            <person name="Weaver B."/>
            <person name="Jin S."/>
            <person name="Johri S."/>
            <person name="Reardon M."/>
            <person name="Webb K."/>
            <person name="Hill J."/>
            <person name="Moffat K."/>
            <person name="Tallon L."/>
            <person name="Van Aken S."/>
            <person name="Lewis M."/>
            <person name="Utterback T."/>
            <person name="Feldblyum T."/>
            <person name="Zismann V."/>
            <person name="Iobst S."/>
            <person name="Hsiao J."/>
            <person name="de Vazeille A.R."/>
            <person name="Salzberg S.L."/>
            <person name="White O."/>
            <person name="Fraser C."/>
            <person name="Yu Y."/>
            <person name="Kim H."/>
            <person name="Rambo T."/>
            <person name="Currie J."/>
            <person name="Collura K."/>
            <person name="Kernodle-Thompson S."/>
            <person name="Wei F."/>
            <person name="Kudrna K."/>
            <person name="Ammiraju J.S."/>
            <person name="Luo M."/>
            <person name="Goicoechea J.L."/>
            <person name="Wing R.A."/>
            <person name="Henry D."/>
            <person name="Oates R."/>
            <person name="Palmer M."/>
            <person name="Pries G."/>
            <person name="Saski C."/>
            <person name="Simmons J."/>
            <person name="Soderlund C."/>
            <person name="Nelson W."/>
            <person name="de la Bastide M."/>
            <person name="Spiegel L."/>
            <person name="Nascimento L."/>
            <person name="Huang E."/>
            <person name="Preston R."/>
            <person name="Zutavern T."/>
            <person name="Palmer L."/>
            <person name="O'Shaughnessy A."/>
            <person name="Dike S."/>
            <person name="McCombie W.R."/>
            <person name="Minx P."/>
            <person name="Cordum H."/>
            <person name="Wilson R."/>
            <person name="Jin W."/>
            <person name="Lee H.R."/>
            <person name="Jiang J."/>
            <person name="Jackson S."/>
        </authorList>
    </citation>
    <scope>NUCLEOTIDE SEQUENCE [LARGE SCALE GENOMIC DNA]</scope>
</reference>
<reference evidence="2" key="2">
    <citation type="submission" date="2006-06" db="EMBL/GenBank/DDBJ databases">
        <authorList>
            <person name="Buell R."/>
            <person name="Wing R.A."/>
            <person name="McCombie W.A."/>
            <person name="Ouyang S."/>
        </authorList>
    </citation>
    <scope>NUCLEOTIDE SEQUENCE</scope>
</reference>
<dbReference type="EMBL" id="DP000009">
    <property type="protein sequence ID" value="ABF94045.1"/>
    <property type="molecule type" value="Genomic_DNA"/>
</dbReference>
<dbReference type="AlphaFoldDB" id="Q10RL3"/>
<evidence type="ECO:0000256" key="1">
    <source>
        <dbReference type="SAM" id="MobiDB-lite"/>
    </source>
</evidence>
<feature type="compositionally biased region" description="Acidic residues" evidence="1">
    <location>
        <begin position="160"/>
        <end position="178"/>
    </location>
</feature>
<evidence type="ECO:0000313" key="2">
    <source>
        <dbReference type="EMBL" id="ABF94045.1"/>
    </source>
</evidence>
<protein>
    <submittedName>
        <fullName evidence="2">Expressed protein</fullName>
    </submittedName>
</protein>
<organism evidence="2">
    <name type="scientific">Oryza sativa subsp. japonica</name>
    <name type="common">Rice</name>
    <dbReference type="NCBI Taxonomy" id="39947"/>
    <lineage>
        <taxon>Eukaryota</taxon>
        <taxon>Viridiplantae</taxon>
        <taxon>Streptophyta</taxon>
        <taxon>Embryophyta</taxon>
        <taxon>Tracheophyta</taxon>
        <taxon>Spermatophyta</taxon>
        <taxon>Magnoliopsida</taxon>
        <taxon>Liliopsida</taxon>
        <taxon>Poales</taxon>
        <taxon>Poaceae</taxon>
        <taxon>BOP clade</taxon>
        <taxon>Oryzoideae</taxon>
        <taxon>Oryzeae</taxon>
        <taxon>Oryzinae</taxon>
        <taxon>Oryza</taxon>
        <taxon>Oryza sativa</taxon>
    </lineage>
</organism>
<accession>Q10RL3</accession>
<gene>
    <name evidence="2" type="ordered locus">LOC_Os03g05950</name>
</gene>
<proteinExistence type="predicted"/>